<feature type="compositionally biased region" description="Basic and acidic residues" evidence="1">
    <location>
        <begin position="15"/>
        <end position="24"/>
    </location>
</feature>
<dbReference type="EMBL" id="OZ034830">
    <property type="protein sequence ID" value="CAL1687086.1"/>
    <property type="molecule type" value="Genomic_DNA"/>
</dbReference>
<evidence type="ECO:0000313" key="2">
    <source>
        <dbReference type="EMBL" id="CAL1687086.1"/>
    </source>
</evidence>
<proteinExistence type="predicted"/>
<feature type="compositionally biased region" description="Pro residues" evidence="1">
    <location>
        <begin position="50"/>
        <end position="68"/>
    </location>
</feature>
<evidence type="ECO:0000313" key="3">
    <source>
        <dbReference type="Proteomes" id="UP001497644"/>
    </source>
</evidence>
<name>A0AAV2P5L7_9HYME</name>
<protein>
    <submittedName>
        <fullName evidence="2">Uncharacterized protein</fullName>
    </submittedName>
</protein>
<accession>A0AAV2P5L7</accession>
<feature type="region of interest" description="Disordered" evidence="1">
    <location>
        <begin position="1"/>
        <end position="68"/>
    </location>
</feature>
<sequence>MQLHLPENCESWCSVHDDPRESDVSTKQCGTVREDTAPSVKTTSDRNGYPPLPHRLRPPPPRPSDALP</sequence>
<organism evidence="2 3">
    <name type="scientific">Lasius platythorax</name>
    <dbReference type="NCBI Taxonomy" id="488582"/>
    <lineage>
        <taxon>Eukaryota</taxon>
        <taxon>Metazoa</taxon>
        <taxon>Ecdysozoa</taxon>
        <taxon>Arthropoda</taxon>
        <taxon>Hexapoda</taxon>
        <taxon>Insecta</taxon>
        <taxon>Pterygota</taxon>
        <taxon>Neoptera</taxon>
        <taxon>Endopterygota</taxon>
        <taxon>Hymenoptera</taxon>
        <taxon>Apocrita</taxon>
        <taxon>Aculeata</taxon>
        <taxon>Formicoidea</taxon>
        <taxon>Formicidae</taxon>
        <taxon>Formicinae</taxon>
        <taxon>Lasius</taxon>
        <taxon>Lasius</taxon>
    </lineage>
</organism>
<dbReference type="Proteomes" id="UP001497644">
    <property type="component" value="Chromosome 7"/>
</dbReference>
<gene>
    <name evidence="2" type="ORF">LPLAT_LOCUS12352</name>
</gene>
<dbReference type="AlphaFoldDB" id="A0AAV2P5L7"/>
<keyword evidence="3" id="KW-1185">Reference proteome</keyword>
<evidence type="ECO:0000256" key="1">
    <source>
        <dbReference type="SAM" id="MobiDB-lite"/>
    </source>
</evidence>
<reference evidence="2" key="1">
    <citation type="submission" date="2024-04" db="EMBL/GenBank/DDBJ databases">
        <authorList>
            <consortium name="Molecular Ecology Group"/>
        </authorList>
    </citation>
    <scope>NUCLEOTIDE SEQUENCE</scope>
</reference>